<dbReference type="EMBL" id="ML179890">
    <property type="protein sequence ID" value="THU80586.1"/>
    <property type="molecule type" value="Genomic_DNA"/>
</dbReference>
<reference evidence="2 3" key="1">
    <citation type="journal article" date="2019" name="Nat. Ecol. Evol.">
        <title>Megaphylogeny resolves global patterns of mushroom evolution.</title>
        <authorList>
            <person name="Varga T."/>
            <person name="Krizsan K."/>
            <person name="Foldi C."/>
            <person name="Dima B."/>
            <person name="Sanchez-Garcia M."/>
            <person name="Sanchez-Ramirez S."/>
            <person name="Szollosi G.J."/>
            <person name="Szarkandi J.G."/>
            <person name="Papp V."/>
            <person name="Albert L."/>
            <person name="Andreopoulos W."/>
            <person name="Angelini C."/>
            <person name="Antonin V."/>
            <person name="Barry K.W."/>
            <person name="Bougher N.L."/>
            <person name="Buchanan P."/>
            <person name="Buyck B."/>
            <person name="Bense V."/>
            <person name="Catcheside P."/>
            <person name="Chovatia M."/>
            <person name="Cooper J."/>
            <person name="Damon W."/>
            <person name="Desjardin D."/>
            <person name="Finy P."/>
            <person name="Geml J."/>
            <person name="Haridas S."/>
            <person name="Hughes K."/>
            <person name="Justo A."/>
            <person name="Karasinski D."/>
            <person name="Kautmanova I."/>
            <person name="Kiss B."/>
            <person name="Kocsube S."/>
            <person name="Kotiranta H."/>
            <person name="LaButti K.M."/>
            <person name="Lechner B.E."/>
            <person name="Liimatainen K."/>
            <person name="Lipzen A."/>
            <person name="Lukacs Z."/>
            <person name="Mihaltcheva S."/>
            <person name="Morgado L.N."/>
            <person name="Niskanen T."/>
            <person name="Noordeloos M.E."/>
            <person name="Ohm R.A."/>
            <person name="Ortiz-Santana B."/>
            <person name="Ovrebo C."/>
            <person name="Racz N."/>
            <person name="Riley R."/>
            <person name="Savchenko A."/>
            <person name="Shiryaev A."/>
            <person name="Soop K."/>
            <person name="Spirin V."/>
            <person name="Szebenyi C."/>
            <person name="Tomsovsky M."/>
            <person name="Tulloss R.E."/>
            <person name="Uehling J."/>
            <person name="Grigoriev I.V."/>
            <person name="Vagvolgyi C."/>
            <person name="Papp T."/>
            <person name="Martin F.M."/>
            <person name="Miettinen O."/>
            <person name="Hibbett D.S."/>
            <person name="Nagy L.G."/>
        </authorList>
    </citation>
    <scope>NUCLEOTIDE SEQUENCE [LARGE SCALE GENOMIC DNA]</scope>
    <source>
        <strain evidence="2 3">CBS 962.96</strain>
    </source>
</reference>
<protein>
    <recommendedName>
        <fullName evidence="1">NAD(P)-binding domain-containing protein</fullName>
    </recommendedName>
</protein>
<evidence type="ECO:0000259" key="1">
    <source>
        <dbReference type="Pfam" id="PF13460"/>
    </source>
</evidence>
<organism evidence="2 3">
    <name type="scientific">Dendrothele bispora (strain CBS 962.96)</name>
    <dbReference type="NCBI Taxonomy" id="1314807"/>
    <lineage>
        <taxon>Eukaryota</taxon>
        <taxon>Fungi</taxon>
        <taxon>Dikarya</taxon>
        <taxon>Basidiomycota</taxon>
        <taxon>Agaricomycotina</taxon>
        <taxon>Agaricomycetes</taxon>
        <taxon>Agaricomycetidae</taxon>
        <taxon>Agaricales</taxon>
        <taxon>Agaricales incertae sedis</taxon>
        <taxon>Dendrothele</taxon>
    </lineage>
</organism>
<feature type="non-terminal residue" evidence="2">
    <location>
        <position position="80"/>
    </location>
</feature>
<sequence>SGFLGSHIMSQLLAQGIYTVRATARSARKLQAIFPNAEKNDLEVVQIPSLTSDFSDTLKGVTAVVHSASPGSLKDDTSKE</sequence>
<proteinExistence type="predicted"/>
<dbReference type="OrthoDB" id="2735536at2759"/>
<evidence type="ECO:0000313" key="2">
    <source>
        <dbReference type="EMBL" id="THU80586.1"/>
    </source>
</evidence>
<dbReference type="InterPro" id="IPR036291">
    <property type="entry name" value="NAD(P)-bd_dom_sf"/>
</dbReference>
<dbReference type="AlphaFoldDB" id="A0A4S8KX62"/>
<dbReference type="Proteomes" id="UP000297245">
    <property type="component" value="Unassembled WGS sequence"/>
</dbReference>
<keyword evidence="3" id="KW-1185">Reference proteome</keyword>
<dbReference type="InterPro" id="IPR016040">
    <property type="entry name" value="NAD(P)-bd_dom"/>
</dbReference>
<evidence type="ECO:0000313" key="3">
    <source>
        <dbReference type="Proteomes" id="UP000297245"/>
    </source>
</evidence>
<dbReference type="SUPFAM" id="SSF51735">
    <property type="entry name" value="NAD(P)-binding Rossmann-fold domains"/>
    <property type="match status" value="1"/>
</dbReference>
<dbReference type="Pfam" id="PF13460">
    <property type="entry name" value="NAD_binding_10"/>
    <property type="match status" value="1"/>
</dbReference>
<gene>
    <name evidence="2" type="ORF">K435DRAFT_558080</name>
</gene>
<feature type="domain" description="NAD(P)-binding" evidence="1">
    <location>
        <begin position="1"/>
        <end position="73"/>
    </location>
</feature>
<dbReference type="Gene3D" id="3.40.50.720">
    <property type="entry name" value="NAD(P)-binding Rossmann-like Domain"/>
    <property type="match status" value="1"/>
</dbReference>
<name>A0A4S8KX62_DENBC</name>
<feature type="non-terminal residue" evidence="2">
    <location>
        <position position="1"/>
    </location>
</feature>
<accession>A0A4S8KX62</accession>